<keyword evidence="5" id="KW-1185">Reference proteome</keyword>
<dbReference type="PANTHER" id="PTHR11955">
    <property type="entry name" value="FATTY ACID BINDING PROTEIN"/>
    <property type="match status" value="1"/>
</dbReference>
<dbReference type="GeneTree" id="ENSGT00940000162218"/>
<protein>
    <submittedName>
        <fullName evidence="4">Retinol binding protein 7b, cellular</fullName>
    </submittedName>
</protein>
<evidence type="ECO:0000313" key="5">
    <source>
        <dbReference type="Proteomes" id="UP000694388"/>
    </source>
</evidence>
<evidence type="ECO:0000256" key="1">
    <source>
        <dbReference type="ARBA" id="ARBA00008390"/>
    </source>
</evidence>
<dbReference type="InterPro" id="IPR000566">
    <property type="entry name" value="Lipocln_cytosolic_FA-bd_dom"/>
</dbReference>
<dbReference type="AlphaFoldDB" id="A0A8C4WZ95"/>
<dbReference type="Ensembl" id="ENSEBUT00000022385.1">
    <property type="protein sequence ID" value="ENSEBUP00000021809.1"/>
    <property type="gene ID" value="ENSEBUG00000013450.1"/>
</dbReference>
<feature type="domain" description="Cytosolic fatty-acid binding proteins" evidence="3">
    <location>
        <begin position="7"/>
        <end position="24"/>
    </location>
</feature>
<dbReference type="PRINTS" id="PR00178">
    <property type="entry name" value="FATTYACIDBP"/>
</dbReference>
<sequence length="98" mass="11289">MVVDFNGTFDFVSSDNFDGYMKVLGIDYPTRKIGNLLKPQKVVTQQGDHFCFKTFSSFRNYEVSFTVGVEFDEHTKGLDKRDLKEWFPSGHSPIKPDL</sequence>
<name>A0A8C4WZ95_EPTBU</name>
<dbReference type="Gene3D" id="2.40.128.20">
    <property type="match status" value="1"/>
</dbReference>
<dbReference type="GO" id="GO:0008289">
    <property type="term" value="F:lipid binding"/>
    <property type="evidence" value="ECO:0007669"/>
    <property type="project" value="InterPro"/>
</dbReference>
<dbReference type="InterPro" id="IPR031259">
    <property type="entry name" value="ILBP"/>
</dbReference>
<dbReference type="OMA" id="XELTCEN"/>
<evidence type="ECO:0000259" key="3">
    <source>
        <dbReference type="PROSITE" id="PS00214"/>
    </source>
</evidence>
<proteinExistence type="inferred from homology"/>
<dbReference type="SUPFAM" id="SSF50814">
    <property type="entry name" value="Lipocalins"/>
    <property type="match status" value="1"/>
</dbReference>
<evidence type="ECO:0000256" key="2">
    <source>
        <dbReference type="RuleBase" id="RU003696"/>
    </source>
</evidence>
<dbReference type="Proteomes" id="UP000694388">
    <property type="component" value="Unplaced"/>
</dbReference>
<dbReference type="Pfam" id="PF00061">
    <property type="entry name" value="Lipocalin"/>
    <property type="match status" value="1"/>
</dbReference>
<evidence type="ECO:0000313" key="4">
    <source>
        <dbReference type="Ensembl" id="ENSEBUP00000021809.1"/>
    </source>
</evidence>
<dbReference type="PROSITE" id="PS00214">
    <property type="entry name" value="FABP"/>
    <property type="match status" value="1"/>
</dbReference>
<organism evidence="4 5">
    <name type="scientific">Eptatretus burgeri</name>
    <name type="common">Inshore hagfish</name>
    <dbReference type="NCBI Taxonomy" id="7764"/>
    <lineage>
        <taxon>Eukaryota</taxon>
        <taxon>Metazoa</taxon>
        <taxon>Chordata</taxon>
        <taxon>Craniata</taxon>
        <taxon>Vertebrata</taxon>
        <taxon>Cyclostomata</taxon>
        <taxon>Myxini</taxon>
        <taxon>Myxiniformes</taxon>
        <taxon>Myxinidae</taxon>
        <taxon>Eptatretinae</taxon>
        <taxon>Eptatretus</taxon>
    </lineage>
</organism>
<dbReference type="InterPro" id="IPR000463">
    <property type="entry name" value="Fatty_acid-bd"/>
</dbReference>
<reference evidence="4" key="2">
    <citation type="submission" date="2025-09" db="UniProtKB">
        <authorList>
            <consortium name="Ensembl"/>
        </authorList>
    </citation>
    <scope>IDENTIFICATION</scope>
</reference>
<accession>A0A8C4WZ95</accession>
<reference evidence="4" key="1">
    <citation type="submission" date="2025-08" db="UniProtKB">
        <authorList>
            <consortium name="Ensembl"/>
        </authorList>
    </citation>
    <scope>IDENTIFICATION</scope>
</reference>
<keyword evidence="2" id="KW-0813">Transport</keyword>
<comment type="similarity">
    <text evidence="1 2">Belongs to the calycin superfamily. Fatty-acid binding protein (FABP) family.</text>
</comment>
<dbReference type="InterPro" id="IPR012674">
    <property type="entry name" value="Calycin"/>
</dbReference>